<proteinExistence type="predicted"/>
<accession>I4Z2H8</accession>
<evidence type="ECO:0000313" key="1">
    <source>
        <dbReference type="EMBL" id="EIM30420.1"/>
    </source>
</evidence>
<protein>
    <submittedName>
        <fullName evidence="1">Uncharacterized protein</fullName>
    </submittedName>
</protein>
<dbReference type="EMBL" id="JH660638">
    <property type="protein sequence ID" value="EIM30420.1"/>
    <property type="molecule type" value="Genomic_DNA"/>
</dbReference>
<organism evidence="1 2">
    <name type="scientific">Microvirga lotononidis</name>
    <dbReference type="NCBI Taxonomy" id="864069"/>
    <lineage>
        <taxon>Bacteria</taxon>
        <taxon>Pseudomonadati</taxon>
        <taxon>Pseudomonadota</taxon>
        <taxon>Alphaproteobacteria</taxon>
        <taxon>Hyphomicrobiales</taxon>
        <taxon>Methylobacteriaceae</taxon>
        <taxon>Microvirga</taxon>
    </lineage>
</organism>
<reference evidence="1 2" key="1">
    <citation type="submission" date="2012-02" db="EMBL/GenBank/DDBJ databases">
        <title>Improved High-Quality Draft sequence of Microvirga sp. WSM3557.</title>
        <authorList>
            <consortium name="US DOE Joint Genome Institute"/>
            <person name="Lucas S."/>
            <person name="Han J."/>
            <person name="Lapidus A."/>
            <person name="Cheng J.-F."/>
            <person name="Goodwin L."/>
            <person name="Pitluck S."/>
            <person name="Peters L."/>
            <person name="Zhang X."/>
            <person name="Detter J.C."/>
            <person name="Han C."/>
            <person name="Tapia R."/>
            <person name="Land M."/>
            <person name="Hauser L."/>
            <person name="Kyrpides N."/>
            <person name="Ivanova N."/>
            <person name="Pagani I."/>
            <person name="Brau L."/>
            <person name="Yates R."/>
            <person name="O'Hara G."/>
            <person name="Rui T."/>
            <person name="Howieson J."/>
            <person name="Reeve W."/>
            <person name="Woyke T."/>
        </authorList>
    </citation>
    <scope>NUCLEOTIDE SEQUENCE [LARGE SCALE GENOMIC DNA]</scope>
    <source>
        <strain evidence="1 2">WSM3557</strain>
    </source>
</reference>
<sequence length="170" mass="19909">MRFRGGENCLIPPQFASSTWSNKRWKGYHSMTNDPGKQAPLTRHRQEDWDEACEAYLLEHTPGLKYYYAAQHQAFLQIEEDAMSRYPDPTPDDIATAQAVEAALPSRKRTELQLRRSFVPLAAHLPSEVKRTRKRFIQRHQRAWNRANPIPLTRELERTLTAEFKRTYGQ</sequence>
<dbReference type="HOGENOM" id="CLU_1832850_0_0_5"/>
<dbReference type="PATRIC" id="fig|864069.3.peg.1083"/>
<keyword evidence="2" id="KW-1185">Reference proteome</keyword>
<dbReference type="AlphaFoldDB" id="I4Z2H8"/>
<name>I4Z2H8_9HYPH</name>
<evidence type="ECO:0000313" key="2">
    <source>
        <dbReference type="Proteomes" id="UP000003947"/>
    </source>
</evidence>
<gene>
    <name evidence="1" type="ORF">MicloDRAFT_00009710</name>
</gene>
<dbReference type="Proteomes" id="UP000003947">
    <property type="component" value="Unassembled WGS sequence"/>
</dbReference>